<accession>A0A1G7QQU3</accession>
<dbReference type="GO" id="GO:0005506">
    <property type="term" value="F:iron ion binding"/>
    <property type="evidence" value="ECO:0007669"/>
    <property type="project" value="UniProtKB-UniRule"/>
</dbReference>
<comment type="function">
    <text evidence="1">Catalyzes the cleavage of beta-carotene at its central double bond (15,15') to yield two molecules of all-trans-retinal.</text>
</comment>
<dbReference type="EMBL" id="FNCE01000004">
    <property type="protein sequence ID" value="SDG00895.1"/>
    <property type="molecule type" value="Genomic_DNA"/>
</dbReference>
<comment type="caution">
    <text evidence="1">Lacks conserved residue(s) required for the propagation of feature annotation.</text>
</comment>
<gene>
    <name evidence="2" type="ORF">SAMN05216241_104108</name>
</gene>
<keyword evidence="1" id="KW-0223">Dioxygenase</keyword>
<dbReference type="GO" id="GO:0005886">
    <property type="term" value="C:plasma membrane"/>
    <property type="evidence" value="ECO:0007669"/>
    <property type="project" value="UniProtKB-SubCell"/>
</dbReference>
<dbReference type="InterPro" id="IPR022270">
    <property type="entry name" value="Blh_diox"/>
</dbReference>
<comment type="subcellular location">
    <subcellularLocation>
        <location evidence="1">Cell membrane</location>
        <topology evidence="1">Multi-pass membrane protein</topology>
    </subcellularLocation>
</comment>
<evidence type="ECO:0000313" key="2">
    <source>
        <dbReference type="EMBL" id="SDG00895.1"/>
    </source>
</evidence>
<dbReference type="GO" id="GO:0004497">
    <property type="term" value="F:monooxygenase activity"/>
    <property type="evidence" value="ECO:0007669"/>
    <property type="project" value="UniProtKB-KW"/>
</dbReference>
<dbReference type="GO" id="GO:0016121">
    <property type="term" value="P:carotene catabolic process"/>
    <property type="evidence" value="ECO:0007669"/>
    <property type="project" value="UniProtKB-UniRule"/>
</dbReference>
<dbReference type="OrthoDB" id="8779153at2"/>
<dbReference type="GO" id="GO:0010436">
    <property type="term" value="F:carotenoid dioxygenase activity"/>
    <property type="evidence" value="ECO:0007669"/>
    <property type="project" value="UniProtKB-UniRule"/>
</dbReference>
<proteinExistence type="inferred from homology"/>
<dbReference type="NCBIfam" id="TIGR03753">
    <property type="entry name" value="blh_monoox"/>
    <property type="match status" value="1"/>
</dbReference>
<sequence>MTGAAALRATHARAALGVTVAAVAIATLLPAPGAAAKAAVLAALVAVLGLPHGAVDHLEGQTLLAPRVGRAWWLVFGALYVAAATVVVAAWLLWPPGLLVGFLLLAAGHFGAEDVAADPAAPRGPLRVLEAGLRGAIPVLGPVLFHPERTGELFAYLLPGSSAAGVQAVLVPLAWGAPVFAGALAAFAVIAWASGRRGTAVEVLALTVAVGVLPPLLAFVVYFCLWHAPRHTLTVAARLSPADARRGLIRFARAAWPLTLVTIAAGTLAWWGLTGAVNAVPAAIATVFVGLAALTVPHVVLAALHARSHIATAT</sequence>
<dbReference type="EC" id="1.13.11.63" evidence="1"/>
<evidence type="ECO:0000313" key="3">
    <source>
        <dbReference type="Proteomes" id="UP000199415"/>
    </source>
</evidence>
<keyword evidence="1" id="KW-0479">Metal-binding</keyword>
<dbReference type="RefSeq" id="WP_143006187.1">
    <property type="nucleotide sequence ID" value="NZ_FNCE01000004.1"/>
</dbReference>
<keyword evidence="1" id="KW-0812">Transmembrane</keyword>
<comment type="catalytic activity">
    <reaction evidence="1">
        <text>all-trans-beta-carotene + O2 = 2 all-trans-retinal</text>
        <dbReference type="Rhea" id="RHEA:32887"/>
        <dbReference type="ChEBI" id="CHEBI:15379"/>
        <dbReference type="ChEBI" id="CHEBI:17579"/>
        <dbReference type="ChEBI" id="CHEBI:17898"/>
        <dbReference type="EC" id="1.13.11.63"/>
    </reaction>
</comment>
<feature type="transmembrane region" description="Helical" evidence="1">
    <location>
        <begin position="71"/>
        <end position="94"/>
    </location>
</feature>
<keyword evidence="1" id="KW-1133">Transmembrane helix</keyword>
<feature type="binding site" evidence="1">
    <location>
        <position position="227"/>
    </location>
    <ligand>
        <name>Fe cation</name>
        <dbReference type="ChEBI" id="CHEBI:24875"/>
    </ligand>
</feature>
<name>A0A1G7QQU3_9PROT</name>
<reference evidence="2 3" key="1">
    <citation type="submission" date="2016-10" db="EMBL/GenBank/DDBJ databases">
        <authorList>
            <person name="de Groot N.N."/>
        </authorList>
    </citation>
    <scope>NUCLEOTIDE SEQUENCE [LARGE SCALE GENOMIC DNA]</scope>
    <source>
        <strain evidence="2 3">DSM 25584</strain>
    </source>
</reference>
<feature type="binding site" evidence="1">
    <location>
        <position position="231"/>
    </location>
    <ligand>
        <name>Fe cation</name>
        <dbReference type="ChEBI" id="CHEBI:24875"/>
    </ligand>
</feature>
<dbReference type="GO" id="GO:0003834">
    <property type="term" value="F:beta-carotene 15,15'-dioxygenase activity"/>
    <property type="evidence" value="ECO:0007669"/>
    <property type="project" value="UniProtKB-EC"/>
</dbReference>
<dbReference type="AlphaFoldDB" id="A0A1G7QQU3"/>
<feature type="transmembrane region" description="Helical" evidence="1">
    <location>
        <begin position="279"/>
        <end position="304"/>
    </location>
</feature>
<dbReference type="Proteomes" id="UP000199415">
    <property type="component" value="Unassembled WGS sequence"/>
</dbReference>
<keyword evidence="1" id="KW-0408">Iron</keyword>
<feature type="binding site" evidence="1">
    <location>
        <position position="109"/>
    </location>
    <ligand>
        <name>Fe cation</name>
        <dbReference type="ChEBI" id="CHEBI:24875"/>
    </ligand>
</feature>
<feature type="binding site" evidence="1">
    <location>
        <position position="52"/>
    </location>
    <ligand>
        <name>Fe cation</name>
        <dbReference type="ChEBI" id="CHEBI:24875"/>
    </ligand>
</feature>
<comment type="similarity">
    <text evidence="1">Belongs to the Brp/Blh beta-carotene diooxygenase family.</text>
</comment>
<keyword evidence="3" id="KW-1185">Reference proteome</keyword>
<keyword evidence="1" id="KW-1003">Cell membrane</keyword>
<protein>
    <recommendedName>
        <fullName evidence="1">Probable beta-carotene 15,15'-dioxygenase</fullName>
        <ecNumber evidence="1">1.13.11.63</ecNumber>
    </recommendedName>
</protein>
<keyword evidence="1" id="KW-0560">Oxidoreductase</keyword>
<dbReference type="Pfam" id="PF15461">
    <property type="entry name" value="BCD"/>
    <property type="match status" value="1"/>
</dbReference>
<keyword evidence="2" id="KW-0503">Monooxygenase</keyword>
<feature type="transmembrane region" description="Helical" evidence="1">
    <location>
        <begin position="204"/>
        <end position="225"/>
    </location>
</feature>
<evidence type="ECO:0000256" key="1">
    <source>
        <dbReference type="HAMAP-Rule" id="MF_02093"/>
    </source>
</evidence>
<organism evidence="2 3">
    <name type="scientific">Limimonas halophila</name>
    <dbReference type="NCBI Taxonomy" id="1082479"/>
    <lineage>
        <taxon>Bacteria</taxon>
        <taxon>Pseudomonadati</taxon>
        <taxon>Pseudomonadota</taxon>
        <taxon>Alphaproteobacteria</taxon>
        <taxon>Rhodospirillales</taxon>
        <taxon>Rhodovibrionaceae</taxon>
        <taxon>Limimonas</taxon>
    </lineage>
</organism>
<comment type="cofactor">
    <cofactor evidence="1">
        <name>Fe(2+)</name>
        <dbReference type="ChEBI" id="CHEBI:29033"/>
    </cofactor>
</comment>
<feature type="transmembrane region" description="Helical" evidence="1">
    <location>
        <begin position="254"/>
        <end position="273"/>
    </location>
</feature>
<keyword evidence="1" id="KW-0472">Membrane</keyword>
<dbReference type="STRING" id="1082479.SAMN05216241_104108"/>
<dbReference type="HAMAP" id="MF_02093">
    <property type="entry name" value="Beta_carotene_diox"/>
    <property type="match status" value="1"/>
</dbReference>
<feature type="transmembrane region" description="Helical" evidence="1">
    <location>
        <begin position="169"/>
        <end position="192"/>
    </location>
</feature>